<keyword evidence="2" id="KW-1185">Reference proteome</keyword>
<evidence type="ECO:0000313" key="2">
    <source>
        <dbReference type="Proteomes" id="UP000620124"/>
    </source>
</evidence>
<comment type="caution">
    <text evidence="1">The sequence shown here is derived from an EMBL/GenBank/DDBJ whole genome shotgun (WGS) entry which is preliminary data.</text>
</comment>
<protein>
    <submittedName>
        <fullName evidence="1">Uncharacterized protein</fullName>
    </submittedName>
</protein>
<proteinExistence type="predicted"/>
<reference evidence="1" key="1">
    <citation type="submission" date="2020-05" db="EMBL/GenBank/DDBJ databases">
        <title>Mycena genomes resolve the evolution of fungal bioluminescence.</title>
        <authorList>
            <person name="Tsai I.J."/>
        </authorList>
    </citation>
    <scope>NUCLEOTIDE SEQUENCE</scope>
    <source>
        <strain evidence="1">CCC161011</strain>
    </source>
</reference>
<dbReference type="AlphaFoldDB" id="A0A8H6XPR8"/>
<dbReference type="EMBL" id="JACAZI010000015">
    <property type="protein sequence ID" value="KAF7344241.1"/>
    <property type="molecule type" value="Genomic_DNA"/>
</dbReference>
<dbReference type="Proteomes" id="UP000620124">
    <property type="component" value="Unassembled WGS sequence"/>
</dbReference>
<gene>
    <name evidence="1" type="ORF">MVEN_01715300</name>
</gene>
<evidence type="ECO:0000313" key="1">
    <source>
        <dbReference type="EMBL" id="KAF7344241.1"/>
    </source>
</evidence>
<sequence>MFYCLLFRGLEEDENELLNVSPHTINYASDHTRDQIIQVVNAVWDDGLYITFGVLPSIIISSSSMNYRTDRCLETIRHVKTSPVLFLWMRAKDLNLPHILGAKYAVAFSIASTPGFEALDLSYVLLRFMDKYIREADCDRFKLLSLSYRLGPSATFGVLVFDRRLRSAYQQAWIKSRLDSRYHSRRFDLPLSTWPNRNITLRTPKEVKKLMMAVRALVQV</sequence>
<name>A0A8H6XPR8_9AGAR</name>
<organism evidence="1 2">
    <name type="scientific">Mycena venus</name>
    <dbReference type="NCBI Taxonomy" id="2733690"/>
    <lineage>
        <taxon>Eukaryota</taxon>
        <taxon>Fungi</taxon>
        <taxon>Dikarya</taxon>
        <taxon>Basidiomycota</taxon>
        <taxon>Agaricomycotina</taxon>
        <taxon>Agaricomycetes</taxon>
        <taxon>Agaricomycetidae</taxon>
        <taxon>Agaricales</taxon>
        <taxon>Marasmiineae</taxon>
        <taxon>Mycenaceae</taxon>
        <taxon>Mycena</taxon>
    </lineage>
</organism>
<dbReference type="OrthoDB" id="3032208at2759"/>
<accession>A0A8H6XPR8</accession>